<sequence>MEAFEEFVALAMESEGLLVAGPRKYPVSKLTRKAGYPETQTHGYEVDLVGVRSDRLVLATVKSFFGSRGVVAEHVRGEHDNRVFNARYALLNDPVVRDGVVAKAAEQLGFRLDQVEVRLYAGKFAGKRHEGEIREWAAGQNVGGGPIQVHGPDAVVDKVRLMAERTEYRDSAVLATLKLLNATGDLSPRTPLA</sequence>
<protein>
    <submittedName>
        <fullName evidence="1">Uncharacterized protein</fullName>
    </submittedName>
</protein>
<geneLocation type="plasmid" evidence="1 2">
    <name>pNBRC108728a</name>
</geneLocation>
<organism evidence="1 2">
    <name type="scientific">Frondihabitans sucicola</name>
    <dbReference type="NCBI Taxonomy" id="1268041"/>
    <lineage>
        <taxon>Bacteria</taxon>
        <taxon>Bacillati</taxon>
        <taxon>Actinomycetota</taxon>
        <taxon>Actinomycetes</taxon>
        <taxon>Micrococcales</taxon>
        <taxon>Microbacteriaceae</taxon>
        <taxon>Frondihabitans</taxon>
    </lineage>
</organism>
<evidence type="ECO:0000313" key="1">
    <source>
        <dbReference type="EMBL" id="BDZ52743.1"/>
    </source>
</evidence>
<reference evidence="2" key="1">
    <citation type="journal article" date="2019" name="Int. J. Syst. Evol. Microbiol.">
        <title>The Global Catalogue of Microorganisms (GCM) 10K type strain sequencing project: providing services to taxonomists for standard genome sequencing and annotation.</title>
        <authorList>
            <consortium name="The Broad Institute Genomics Platform"/>
            <consortium name="The Broad Institute Genome Sequencing Center for Infectious Disease"/>
            <person name="Wu L."/>
            <person name="Ma J."/>
        </authorList>
    </citation>
    <scope>NUCLEOTIDE SEQUENCE [LARGE SCALE GENOMIC DNA]</scope>
    <source>
        <strain evidence="2">NBRC 108728</strain>
    </source>
</reference>
<proteinExistence type="predicted"/>
<dbReference type="EMBL" id="AP027733">
    <property type="protein sequence ID" value="BDZ52743.1"/>
    <property type="molecule type" value="Genomic_DNA"/>
</dbReference>
<name>A0ABN6Y9Q7_9MICO</name>
<evidence type="ECO:0000313" key="2">
    <source>
        <dbReference type="Proteomes" id="UP001321486"/>
    </source>
</evidence>
<dbReference type="Proteomes" id="UP001321486">
    <property type="component" value="Plasmid pNBRC108728a"/>
</dbReference>
<accession>A0ABN6Y9Q7</accession>
<dbReference type="RefSeq" id="WP_286347025.1">
    <property type="nucleotide sequence ID" value="NZ_AP027733.1"/>
</dbReference>
<keyword evidence="2" id="KW-1185">Reference proteome</keyword>
<keyword evidence="1" id="KW-0614">Plasmid</keyword>
<gene>
    <name evidence="1" type="ORF">GCM10025867_49840</name>
</gene>